<dbReference type="RefSeq" id="WP_104070740.1">
    <property type="nucleotide sequence ID" value="NZ_PRDS01000004.1"/>
</dbReference>
<dbReference type="InterPro" id="IPR047057">
    <property type="entry name" value="MerR_fam"/>
</dbReference>
<evidence type="ECO:0000256" key="2">
    <source>
        <dbReference type="ARBA" id="ARBA00023015"/>
    </source>
</evidence>
<keyword evidence="7" id="KW-1185">Reference proteome</keyword>
<dbReference type="SUPFAM" id="SSF46955">
    <property type="entry name" value="Putative DNA-binding domain"/>
    <property type="match status" value="1"/>
</dbReference>
<evidence type="ECO:0000259" key="5">
    <source>
        <dbReference type="PROSITE" id="PS50937"/>
    </source>
</evidence>
<gene>
    <name evidence="6" type="ORF">LV82_01693</name>
</gene>
<dbReference type="PANTHER" id="PTHR30204:SF69">
    <property type="entry name" value="MERR-FAMILY TRANSCRIPTIONAL REGULATOR"/>
    <property type="match status" value="1"/>
</dbReference>
<dbReference type="EMBL" id="PRDS01000004">
    <property type="protein sequence ID" value="PPB80960.1"/>
    <property type="molecule type" value="Genomic_DNA"/>
</dbReference>
<dbReference type="GO" id="GO:0003677">
    <property type="term" value="F:DNA binding"/>
    <property type="evidence" value="ECO:0007669"/>
    <property type="project" value="UniProtKB-KW"/>
</dbReference>
<dbReference type="PRINTS" id="PR00040">
    <property type="entry name" value="HTHMERR"/>
</dbReference>
<keyword evidence="4" id="KW-0804">Transcription</keyword>
<dbReference type="InterPro" id="IPR000551">
    <property type="entry name" value="MerR-type_HTH_dom"/>
</dbReference>
<comment type="caution">
    <text evidence="6">The sequence shown here is derived from an EMBL/GenBank/DDBJ whole genome shotgun (WGS) entry which is preliminary data.</text>
</comment>
<dbReference type="InterPro" id="IPR009061">
    <property type="entry name" value="DNA-bd_dom_put_sf"/>
</dbReference>
<dbReference type="Pfam" id="PF13411">
    <property type="entry name" value="MerR_1"/>
    <property type="match status" value="1"/>
</dbReference>
<organism evidence="6 7">
    <name type="scientific">Albidovulum inexpectatum</name>
    <dbReference type="NCBI Taxonomy" id="196587"/>
    <lineage>
        <taxon>Bacteria</taxon>
        <taxon>Pseudomonadati</taxon>
        <taxon>Pseudomonadota</taxon>
        <taxon>Alphaproteobacteria</taxon>
        <taxon>Rhodobacterales</taxon>
        <taxon>Paracoccaceae</taxon>
        <taxon>Albidovulum</taxon>
    </lineage>
</organism>
<reference evidence="6 7" key="1">
    <citation type="submission" date="2018-01" db="EMBL/GenBank/DDBJ databases">
        <title>Genomic Encyclopedia of Archaeal and Bacterial Type Strains, Phase II (KMG-II): from individual species to whole genera.</title>
        <authorList>
            <person name="Goeker M."/>
        </authorList>
    </citation>
    <scope>NUCLEOTIDE SEQUENCE [LARGE SCALE GENOMIC DNA]</scope>
    <source>
        <strain evidence="6 7">DSM 12048</strain>
    </source>
</reference>
<dbReference type="Proteomes" id="UP000239736">
    <property type="component" value="Unassembled WGS sequence"/>
</dbReference>
<evidence type="ECO:0000256" key="3">
    <source>
        <dbReference type="ARBA" id="ARBA00023125"/>
    </source>
</evidence>
<evidence type="ECO:0000313" key="7">
    <source>
        <dbReference type="Proteomes" id="UP000239736"/>
    </source>
</evidence>
<accession>A0A2S5JHP7</accession>
<evidence type="ECO:0000256" key="1">
    <source>
        <dbReference type="ARBA" id="ARBA00022491"/>
    </source>
</evidence>
<keyword evidence="1" id="KW-0678">Repressor</keyword>
<keyword evidence="3" id="KW-0238">DNA-binding</keyword>
<dbReference type="Gene3D" id="1.10.1660.10">
    <property type="match status" value="1"/>
</dbReference>
<dbReference type="GO" id="GO:0003700">
    <property type="term" value="F:DNA-binding transcription factor activity"/>
    <property type="evidence" value="ECO:0007669"/>
    <property type="project" value="InterPro"/>
</dbReference>
<protein>
    <submittedName>
        <fullName evidence="6">MerR family mercuric resistance operon transcriptional regulator</fullName>
    </submittedName>
</protein>
<dbReference type="SMART" id="SM00422">
    <property type="entry name" value="HTH_MERR"/>
    <property type="match status" value="1"/>
</dbReference>
<feature type="domain" description="HTH merR-type" evidence="5">
    <location>
        <begin position="1"/>
        <end position="70"/>
    </location>
</feature>
<proteinExistence type="predicted"/>
<dbReference type="AlphaFoldDB" id="A0A2S5JHP7"/>
<name>A0A2S5JHP7_9RHOB</name>
<dbReference type="OrthoDB" id="9802944at2"/>
<sequence>MYAIGEAARLSGVGIETIRYYEREGLIAPLPRSASGRRAFSADAVAELALIRRCRDLGFGLADIRALLGLTRGQPDCDAARSVAQRHLDRIRDQIVHLRRLEQVLTELAAGCDGQEAGCALLDALQGPAGSA</sequence>
<dbReference type="PROSITE" id="PS50937">
    <property type="entry name" value="HTH_MERR_2"/>
    <property type="match status" value="1"/>
</dbReference>
<keyword evidence="2" id="KW-0805">Transcription regulation</keyword>
<dbReference type="PANTHER" id="PTHR30204">
    <property type="entry name" value="REDOX-CYCLING DRUG-SENSING TRANSCRIPTIONAL ACTIVATOR SOXR"/>
    <property type="match status" value="1"/>
</dbReference>
<evidence type="ECO:0000256" key="4">
    <source>
        <dbReference type="ARBA" id="ARBA00023163"/>
    </source>
</evidence>
<evidence type="ECO:0000313" key="6">
    <source>
        <dbReference type="EMBL" id="PPB80960.1"/>
    </source>
</evidence>